<name>A0ABW3QP15_9PSEU</name>
<accession>A0ABW3QP15</accession>
<evidence type="ECO:0000313" key="2">
    <source>
        <dbReference type="Proteomes" id="UP001597168"/>
    </source>
</evidence>
<dbReference type="EMBL" id="JBHTLK010000003">
    <property type="protein sequence ID" value="MFD1145730.1"/>
    <property type="molecule type" value="Genomic_DNA"/>
</dbReference>
<keyword evidence="2" id="KW-1185">Reference proteome</keyword>
<proteinExistence type="predicted"/>
<evidence type="ECO:0000313" key="1">
    <source>
        <dbReference type="EMBL" id="MFD1145730.1"/>
    </source>
</evidence>
<dbReference type="RefSeq" id="WP_380718744.1">
    <property type="nucleotide sequence ID" value="NZ_JBHTLK010000003.1"/>
</dbReference>
<organism evidence="1 2">
    <name type="scientific">Saccharothrix hoggarensis</name>
    <dbReference type="NCBI Taxonomy" id="913853"/>
    <lineage>
        <taxon>Bacteria</taxon>
        <taxon>Bacillati</taxon>
        <taxon>Actinomycetota</taxon>
        <taxon>Actinomycetes</taxon>
        <taxon>Pseudonocardiales</taxon>
        <taxon>Pseudonocardiaceae</taxon>
        <taxon>Saccharothrix</taxon>
    </lineage>
</organism>
<sequence>METLSRRSGTDNDRNIIPPDGFRVADLFAVRLVNMGLVEPSRADVERQMVGLLSGALGRDAVDRWAGRYFAADVEVADPVVWQALGRLHGVDLVDGPGGEYLHDLGQVAEWLADLRGGVS</sequence>
<protein>
    <submittedName>
        <fullName evidence="1">Uncharacterized protein</fullName>
    </submittedName>
</protein>
<reference evidence="2" key="1">
    <citation type="journal article" date="2019" name="Int. J. Syst. Evol. Microbiol.">
        <title>The Global Catalogue of Microorganisms (GCM) 10K type strain sequencing project: providing services to taxonomists for standard genome sequencing and annotation.</title>
        <authorList>
            <consortium name="The Broad Institute Genomics Platform"/>
            <consortium name="The Broad Institute Genome Sequencing Center for Infectious Disease"/>
            <person name="Wu L."/>
            <person name="Ma J."/>
        </authorList>
    </citation>
    <scope>NUCLEOTIDE SEQUENCE [LARGE SCALE GENOMIC DNA]</scope>
    <source>
        <strain evidence="2">CCUG 60214</strain>
    </source>
</reference>
<gene>
    <name evidence="1" type="ORF">ACFQ3T_01175</name>
</gene>
<dbReference type="Proteomes" id="UP001597168">
    <property type="component" value="Unassembled WGS sequence"/>
</dbReference>
<comment type="caution">
    <text evidence="1">The sequence shown here is derived from an EMBL/GenBank/DDBJ whole genome shotgun (WGS) entry which is preliminary data.</text>
</comment>